<reference evidence="2 3" key="1">
    <citation type="submission" date="2011-02" db="EMBL/GenBank/DDBJ databases">
        <title>The Genome Sequence of Sphaeroforma arctica JP610.</title>
        <authorList>
            <consortium name="The Broad Institute Genome Sequencing Platform"/>
            <person name="Russ C."/>
            <person name="Cuomo C."/>
            <person name="Young S.K."/>
            <person name="Zeng Q."/>
            <person name="Gargeya S."/>
            <person name="Alvarado L."/>
            <person name="Berlin A."/>
            <person name="Chapman S.B."/>
            <person name="Chen Z."/>
            <person name="Freedman E."/>
            <person name="Gellesch M."/>
            <person name="Goldberg J."/>
            <person name="Griggs A."/>
            <person name="Gujja S."/>
            <person name="Heilman E."/>
            <person name="Heiman D."/>
            <person name="Howarth C."/>
            <person name="Mehta T."/>
            <person name="Neiman D."/>
            <person name="Pearson M."/>
            <person name="Roberts A."/>
            <person name="Saif S."/>
            <person name="Shea T."/>
            <person name="Shenoy N."/>
            <person name="Sisk P."/>
            <person name="Stolte C."/>
            <person name="Sykes S."/>
            <person name="White J."/>
            <person name="Yandava C."/>
            <person name="Burger G."/>
            <person name="Gray M.W."/>
            <person name="Holland P.W.H."/>
            <person name="King N."/>
            <person name="Lang F.B.F."/>
            <person name="Roger A.J."/>
            <person name="Ruiz-Trillo I."/>
            <person name="Haas B."/>
            <person name="Nusbaum C."/>
            <person name="Birren B."/>
        </authorList>
    </citation>
    <scope>NUCLEOTIDE SEQUENCE [LARGE SCALE GENOMIC DNA]</scope>
    <source>
        <strain evidence="2 3">JP610</strain>
    </source>
</reference>
<accession>A0A0L0F0M8</accession>
<dbReference type="Proteomes" id="UP000054560">
    <property type="component" value="Unassembled WGS sequence"/>
</dbReference>
<name>A0A0L0F0M8_9EUKA</name>
<gene>
    <name evidence="2" type="ORF">SARC_17200</name>
</gene>
<proteinExistence type="predicted"/>
<dbReference type="RefSeq" id="XP_014144177.1">
    <property type="nucleotide sequence ID" value="XM_014288702.1"/>
</dbReference>
<sequence>RGISGSAKGARGRAWQRPERSLWKRTGTGKSAAGNQGTRPVKTEGGETEPNVKTIR</sequence>
<feature type="non-terminal residue" evidence="2">
    <location>
        <position position="1"/>
    </location>
</feature>
<evidence type="ECO:0000313" key="3">
    <source>
        <dbReference type="Proteomes" id="UP000054560"/>
    </source>
</evidence>
<organism evidence="2 3">
    <name type="scientific">Sphaeroforma arctica JP610</name>
    <dbReference type="NCBI Taxonomy" id="667725"/>
    <lineage>
        <taxon>Eukaryota</taxon>
        <taxon>Ichthyosporea</taxon>
        <taxon>Ichthyophonida</taxon>
        <taxon>Sphaeroforma</taxon>
    </lineage>
</organism>
<dbReference type="GeneID" id="25917704"/>
<protein>
    <submittedName>
        <fullName evidence="2">Uncharacterized protein</fullName>
    </submittedName>
</protein>
<evidence type="ECO:0000256" key="1">
    <source>
        <dbReference type="SAM" id="MobiDB-lite"/>
    </source>
</evidence>
<dbReference type="EMBL" id="KQ251620">
    <property type="protein sequence ID" value="KNC70275.1"/>
    <property type="molecule type" value="Genomic_DNA"/>
</dbReference>
<evidence type="ECO:0000313" key="2">
    <source>
        <dbReference type="EMBL" id="KNC70275.1"/>
    </source>
</evidence>
<keyword evidence="3" id="KW-1185">Reference proteome</keyword>
<feature type="region of interest" description="Disordered" evidence="1">
    <location>
        <begin position="1"/>
        <end position="56"/>
    </location>
</feature>
<dbReference type="AlphaFoldDB" id="A0A0L0F0M8"/>